<organism evidence="2 3">
    <name type="scientific">Maribellus comscasis</name>
    <dbReference type="NCBI Taxonomy" id="2681766"/>
    <lineage>
        <taxon>Bacteria</taxon>
        <taxon>Pseudomonadati</taxon>
        <taxon>Bacteroidota</taxon>
        <taxon>Bacteroidia</taxon>
        <taxon>Marinilabiliales</taxon>
        <taxon>Prolixibacteraceae</taxon>
        <taxon>Maribellus</taxon>
    </lineage>
</organism>
<gene>
    <name evidence="2" type="ORF">GM418_12465</name>
</gene>
<evidence type="ECO:0000313" key="2">
    <source>
        <dbReference type="EMBL" id="QGY44442.1"/>
    </source>
</evidence>
<dbReference type="GO" id="GO:0008146">
    <property type="term" value="F:sulfotransferase activity"/>
    <property type="evidence" value="ECO:0007669"/>
    <property type="project" value="InterPro"/>
</dbReference>
<reference evidence="2 3" key="1">
    <citation type="submission" date="2019-11" db="EMBL/GenBank/DDBJ databases">
        <authorList>
            <person name="Zheng R.K."/>
            <person name="Sun C.M."/>
        </authorList>
    </citation>
    <scope>NUCLEOTIDE SEQUENCE [LARGE SCALE GENOMIC DNA]</scope>
    <source>
        <strain evidence="2 3">WC007</strain>
    </source>
</reference>
<accession>A0A6I6JWD7</accession>
<dbReference type="InterPro" id="IPR027417">
    <property type="entry name" value="P-loop_NTPase"/>
</dbReference>
<dbReference type="AlphaFoldDB" id="A0A6I6JWD7"/>
<dbReference type="SUPFAM" id="SSF52540">
    <property type="entry name" value="P-loop containing nucleoside triphosphate hydrolases"/>
    <property type="match status" value="1"/>
</dbReference>
<name>A0A6I6JWD7_9BACT</name>
<feature type="domain" description="Sulfotransferase" evidence="1">
    <location>
        <begin position="33"/>
        <end position="227"/>
    </location>
</feature>
<evidence type="ECO:0000313" key="3">
    <source>
        <dbReference type="Proteomes" id="UP000428260"/>
    </source>
</evidence>
<dbReference type="Pfam" id="PF00685">
    <property type="entry name" value="Sulfotransfer_1"/>
    <property type="match status" value="1"/>
</dbReference>
<dbReference type="Proteomes" id="UP000428260">
    <property type="component" value="Chromosome"/>
</dbReference>
<dbReference type="KEGG" id="mcos:GM418_12465"/>
<sequence length="256" mass="31336">MNFKNNKRQNTVISFLNFNYISLQQIFDFRMKKILIYGLQRSGTNYLETLLKKKFKIKILNCKKERNNPLHKHFRLYNNKDLIPEKSFYNSLYFEDFNEFKKALNTIEKVDGFIIITKDPYSWLVSYNEWANKCNWTRGSFHYIEEYNYFYNKWMEFSREDNNVLFIRYIDLINSPNESINKIAKKINLKKKFIFINKKLIVKKVAQSSKFDQKRLTYYQRKKYLKKFNAIEIDEINKLLDEKLLDFLGYSKEYIN</sequence>
<dbReference type="EMBL" id="CP046401">
    <property type="protein sequence ID" value="QGY44442.1"/>
    <property type="molecule type" value="Genomic_DNA"/>
</dbReference>
<dbReference type="Gene3D" id="3.40.50.300">
    <property type="entry name" value="P-loop containing nucleotide triphosphate hydrolases"/>
    <property type="match status" value="1"/>
</dbReference>
<keyword evidence="3" id="KW-1185">Reference proteome</keyword>
<dbReference type="InterPro" id="IPR000863">
    <property type="entry name" value="Sulfotransferase_dom"/>
</dbReference>
<protein>
    <recommendedName>
        <fullName evidence="1">Sulfotransferase domain-containing protein</fullName>
    </recommendedName>
</protein>
<proteinExistence type="predicted"/>
<evidence type="ECO:0000259" key="1">
    <source>
        <dbReference type="Pfam" id="PF00685"/>
    </source>
</evidence>